<feature type="domain" description="N-acetyltransferase" evidence="3">
    <location>
        <begin position="1"/>
        <end position="140"/>
    </location>
</feature>
<name>A0A7X0VGN3_9BACL</name>
<evidence type="ECO:0000313" key="4">
    <source>
        <dbReference type="EMBL" id="MBB6673282.1"/>
    </source>
</evidence>
<organism evidence="4 5">
    <name type="scientific">Cohnella nanjingensis</name>
    <dbReference type="NCBI Taxonomy" id="1387779"/>
    <lineage>
        <taxon>Bacteria</taxon>
        <taxon>Bacillati</taxon>
        <taxon>Bacillota</taxon>
        <taxon>Bacilli</taxon>
        <taxon>Bacillales</taxon>
        <taxon>Paenibacillaceae</taxon>
        <taxon>Cohnella</taxon>
    </lineage>
</organism>
<dbReference type="CDD" id="cd04301">
    <property type="entry name" value="NAT_SF"/>
    <property type="match status" value="1"/>
</dbReference>
<dbReference type="AlphaFoldDB" id="A0A7X0VGN3"/>
<comment type="caution">
    <text evidence="4">The sequence shown here is derived from an EMBL/GenBank/DDBJ whole genome shotgun (WGS) entry which is preliminary data.</text>
</comment>
<evidence type="ECO:0000256" key="1">
    <source>
        <dbReference type="ARBA" id="ARBA00022679"/>
    </source>
</evidence>
<dbReference type="InterPro" id="IPR016181">
    <property type="entry name" value="Acyl_CoA_acyltransferase"/>
</dbReference>
<dbReference type="Proteomes" id="UP000547209">
    <property type="component" value="Unassembled WGS sequence"/>
</dbReference>
<dbReference type="PANTHER" id="PTHR43072">
    <property type="entry name" value="N-ACETYLTRANSFERASE"/>
    <property type="match status" value="1"/>
</dbReference>
<dbReference type="InterPro" id="IPR000182">
    <property type="entry name" value="GNAT_dom"/>
</dbReference>
<keyword evidence="2" id="KW-0012">Acyltransferase</keyword>
<dbReference type="PANTHER" id="PTHR43072:SF51">
    <property type="entry name" value="ABC SUPERFAMILY TRANSPORT PROTEIN"/>
    <property type="match status" value="1"/>
</dbReference>
<dbReference type="InterPro" id="IPR017255">
    <property type="entry name" value="AcTrfase_GNAT_prd"/>
</dbReference>
<proteinExistence type="predicted"/>
<dbReference type="RefSeq" id="WP_185671145.1">
    <property type="nucleotide sequence ID" value="NZ_JACJVP010000036.1"/>
</dbReference>
<dbReference type="GO" id="GO:0016747">
    <property type="term" value="F:acyltransferase activity, transferring groups other than amino-acyl groups"/>
    <property type="evidence" value="ECO:0007669"/>
    <property type="project" value="InterPro"/>
</dbReference>
<evidence type="ECO:0000259" key="3">
    <source>
        <dbReference type="PROSITE" id="PS51186"/>
    </source>
</evidence>
<evidence type="ECO:0000313" key="5">
    <source>
        <dbReference type="Proteomes" id="UP000547209"/>
    </source>
</evidence>
<dbReference type="SUPFAM" id="SSF55729">
    <property type="entry name" value="Acyl-CoA N-acyltransferases (Nat)"/>
    <property type="match status" value="1"/>
</dbReference>
<protein>
    <submittedName>
        <fullName evidence="4">GNAT family N-acetyltransferase</fullName>
    </submittedName>
</protein>
<sequence length="140" mass="15726">MQIRAFQLSDYRSVAELLEIALSEECCEETMSALSRQLSWDSELVLVAQREDAIVGVMIGTIDQSKGYVYRIAVHPDNRRQGVGRSLVSAMNVRFRQRNVMKVLIAGDKHNEMLLPFYQSVGEQALDLVKLSRPLSIVAG</sequence>
<keyword evidence="1 4" id="KW-0808">Transferase</keyword>
<dbReference type="Pfam" id="PF00583">
    <property type="entry name" value="Acetyltransf_1"/>
    <property type="match status" value="1"/>
</dbReference>
<dbReference type="Gene3D" id="3.40.630.30">
    <property type="match status" value="1"/>
</dbReference>
<keyword evidence="5" id="KW-1185">Reference proteome</keyword>
<evidence type="ECO:0000256" key="2">
    <source>
        <dbReference type="ARBA" id="ARBA00023315"/>
    </source>
</evidence>
<gene>
    <name evidence="4" type="ORF">H7C19_21635</name>
</gene>
<reference evidence="4 5" key="1">
    <citation type="submission" date="2020-08" db="EMBL/GenBank/DDBJ databases">
        <title>Cohnella phylogeny.</title>
        <authorList>
            <person name="Dunlap C."/>
        </authorList>
    </citation>
    <scope>NUCLEOTIDE SEQUENCE [LARGE SCALE GENOMIC DNA]</scope>
    <source>
        <strain evidence="4 5">DSM 28246</strain>
    </source>
</reference>
<accession>A0A7X0VGN3</accession>
<dbReference type="EMBL" id="JACJVP010000036">
    <property type="protein sequence ID" value="MBB6673282.1"/>
    <property type="molecule type" value="Genomic_DNA"/>
</dbReference>
<dbReference type="PROSITE" id="PS51186">
    <property type="entry name" value="GNAT"/>
    <property type="match status" value="1"/>
</dbReference>
<dbReference type="PIRSF" id="PIRSF037663">
    <property type="entry name" value="Acetyltransf_GNAT_prd"/>
    <property type="match status" value="1"/>
</dbReference>